<comment type="catalytic activity">
    <reaction evidence="9">
        <text>7,8-dihydroneopterin = 6-hydroxymethyl-7,8-dihydropterin + glycolaldehyde</text>
        <dbReference type="Rhea" id="RHEA:10540"/>
        <dbReference type="ChEBI" id="CHEBI:17001"/>
        <dbReference type="ChEBI" id="CHEBI:17071"/>
        <dbReference type="ChEBI" id="CHEBI:44841"/>
        <dbReference type="EC" id="4.1.2.25"/>
    </reaction>
</comment>
<dbReference type="EC" id="4.1.2.25" evidence="9"/>
<evidence type="ECO:0000256" key="2">
    <source>
        <dbReference type="ARBA" id="ARBA00005051"/>
    </source>
</evidence>
<dbReference type="InterPro" id="IPR000550">
    <property type="entry name" value="Hppk"/>
</dbReference>
<dbReference type="RefSeq" id="WP_350258003.1">
    <property type="nucleotide sequence ID" value="NZ_CP138335.1"/>
</dbReference>
<dbReference type="CDD" id="cd00483">
    <property type="entry name" value="HPPK"/>
    <property type="match status" value="1"/>
</dbReference>
<dbReference type="Pfam" id="PF01288">
    <property type="entry name" value="HPPK"/>
    <property type="match status" value="1"/>
</dbReference>
<comment type="function">
    <text evidence="9">Catalyzes the conversion of 7,8-dihydroneopterin to 6-hydroxymethyl-7,8-dihydropterin.</text>
</comment>
<keyword evidence="9" id="KW-0456">Lyase</keyword>
<dbReference type="PROSITE" id="PS00794">
    <property type="entry name" value="HPPK"/>
    <property type="match status" value="1"/>
</dbReference>
<evidence type="ECO:0000256" key="10">
    <source>
        <dbReference type="SAM" id="MobiDB-lite"/>
    </source>
</evidence>
<dbReference type="NCBIfam" id="TIGR00525">
    <property type="entry name" value="folB"/>
    <property type="match status" value="1"/>
</dbReference>
<dbReference type="SUPFAM" id="SSF55083">
    <property type="entry name" value="6-hydroxymethyl-7,8-dihydropterin pyrophosphokinase, HPPK"/>
    <property type="match status" value="1"/>
</dbReference>
<dbReference type="EC" id="2.7.6.3" evidence="9"/>
<dbReference type="InterPro" id="IPR035907">
    <property type="entry name" value="Hppk_sf"/>
</dbReference>
<keyword evidence="8 9" id="KW-0289">Folate biosynthesis</keyword>
<feature type="domain" description="7,8-dihydro-6-hydroxymethylpterin-pyrophosphokinase" evidence="11">
    <location>
        <begin position="241"/>
        <end position="252"/>
    </location>
</feature>
<dbReference type="SMART" id="SM00905">
    <property type="entry name" value="FolB"/>
    <property type="match status" value="1"/>
</dbReference>
<name>A0AAU7V7K9_9ACTO</name>
<dbReference type="GO" id="GO:0004150">
    <property type="term" value="F:dihydroneopterin aldolase activity"/>
    <property type="evidence" value="ECO:0007669"/>
    <property type="project" value="UniProtKB-UniRule"/>
</dbReference>
<dbReference type="InterPro" id="IPR043133">
    <property type="entry name" value="GTP-CH-I_C/QueF"/>
</dbReference>
<dbReference type="Gene3D" id="3.30.1130.10">
    <property type="match status" value="1"/>
</dbReference>
<dbReference type="PANTHER" id="PTHR43071">
    <property type="entry name" value="2-AMINO-4-HYDROXY-6-HYDROXYMETHYLDIHYDROPTERIDINE PYROPHOSPHOKINASE"/>
    <property type="match status" value="1"/>
</dbReference>
<dbReference type="Gene3D" id="3.30.70.560">
    <property type="entry name" value="7,8-Dihydro-6-hydroxymethylpterin-pyrophosphokinase HPPK"/>
    <property type="match status" value="1"/>
</dbReference>
<dbReference type="NCBIfam" id="TIGR01498">
    <property type="entry name" value="folK"/>
    <property type="match status" value="1"/>
</dbReference>
<dbReference type="InterPro" id="IPR006157">
    <property type="entry name" value="FolB_dom"/>
</dbReference>
<evidence type="ECO:0000313" key="12">
    <source>
        <dbReference type="EMBL" id="XBW07802.1"/>
    </source>
</evidence>
<comment type="pathway">
    <text evidence="9">Cofactor biosynthesis; tetrahydrofolate biosynthesis; 2-amino-4-hydroxy-6-hydroxymethyl-7,8-dihydropteridine diphosphate from 7,8-dihydroneopterin triphosphate: step 3/4.</text>
</comment>
<comment type="similarity">
    <text evidence="9">Belongs to the DHNA family.</text>
</comment>
<dbReference type="SUPFAM" id="SSF55620">
    <property type="entry name" value="Tetrahydrobiopterin biosynthesis enzymes-like"/>
    <property type="match status" value="1"/>
</dbReference>
<dbReference type="GO" id="GO:0046656">
    <property type="term" value="P:folic acid biosynthetic process"/>
    <property type="evidence" value="ECO:0007669"/>
    <property type="project" value="UniProtKB-UniRule"/>
</dbReference>
<protein>
    <recommendedName>
        <fullName evidence="9">Bifunctional folate synthesis protein</fullName>
    </recommendedName>
    <domain>
        <recommendedName>
            <fullName evidence="9">Dihydroneopterin aldolase</fullName>
            <shortName evidence="9">DHNA</shortName>
            <ecNumber evidence="9">4.1.2.25</ecNumber>
        </recommendedName>
        <alternativeName>
            <fullName evidence="9">7,8-dihydroneopterin aldolase</fullName>
        </alternativeName>
    </domain>
    <domain>
        <recommendedName>
            <fullName evidence="9">2-amino-4-hydroxy-6-hydroxymethyldihydropteridine pyrophosphokinase</fullName>
            <ecNumber evidence="9">2.7.6.3</ecNumber>
        </recommendedName>
        <alternativeName>
            <fullName evidence="9">6-hydroxymethyl-7,8-dihydropterin pyrophosphokinase</fullName>
            <shortName evidence="9">PPPK</shortName>
        </alternativeName>
        <alternativeName>
            <fullName evidence="9">7,8-dihydro-6-hydroxymethylpterin pyrophosphokinase</fullName>
            <shortName evidence="9">HPPK</shortName>
        </alternativeName>
    </domain>
</protein>
<dbReference type="NCBIfam" id="TIGR00526">
    <property type="entry name" value="folB_dom"/>
    <property type="match status" value="1"/>
</dbReference>
<dbReference type="GO" id="GO:0003848">
    <property type="term" value="F:2-amino-4-hydroxy-6-hydroxymethyldihydropteridine diphosphokinase activity"/>
    <property type="evidence" value="ECO:0007669"/>
    <property type="project" value="UniProtKB-EC"/>
</dbReference>
<dbReference type="GO" id="GO:0016301">
    <property type="term" value="F:kinase activity"/>
    <property type="evidence" value="ECO:0007669"/>
    <property type="project" value="UniProtKB-KW"/>
</dbReference>
<evidence type="ECO:0000256" key="5">
    <source>
        <dbReference type="ARBA" id="ARBA00022741"/>
    </source>
</evidence>
<dbReference type="EMBL" id="CP138335">
    <property type="protein sequence ID" value="XBW07802.1"/>
    <property type="molecule type" value="Genomic_DNA"/>
</dbReference>
<dbReference type="GO" id="GO:0046654">
    <property type="term" value="P:tetrahydrofolate biosynthetic process"/>
    <property type="evidence" value="ECO:0007669"/>
    <property type="project" value="UniProtKB-UniRule"/>
</dbReference>
<evidence type="ECO:0000256" key="4">
    <source>
        <dbReference type="ARBA" id="ARBA00022679"/>
    </source>
</evidence>
<dbReference type="CDD" id="cd00534">
    <property type="entry name" value="DHNA_DHNTPE"/>
    <property type="match status" value="1"/>
</dbReference>
<keyword evidence="4 12" id="KW-0808">Transferase</keyword>
<comment type="similarity">
    <text evidence="3">In the N-terminal section; belongs to the DHNA family.</text>
</comment>
<evidence type="ECO:0000256" key="8">
    <source>
        <dbReference type="ARBA" id="ARBA00022909"/>
    </source>
</evidence>
<proteinExistence type="inferred from homology"/>
<dbReference type="KEGG" id="sapp:SAC06_09175"/>
<dbReference type="PANTHER" id="PTHR43071:SF1">
    <property type="entry name" value="2-AMINO-4-HYDROXY-6-HYDROXYMETHYLDIHYDROPTERIDINE PYROPHOSPHOKINASE"/>
    <property type="match status" value="1"/>
</dbReference>
<evidence type="ECO:0000256" key="1">
    <source>
        <dbReference type="ARBA" id="ARBA00000198"/>
    </source>
</evidence>
<sequence>MGKDLDVIKLRGLSAVGHHGVYDFERSGSQVFTADLTLYVDARRAAETDDVQHTVDYSKMADAAVAILTGKPVYLLETLAHHLAQMALQNPLVQEVDVTVHKPMAPVAHLFNDVSVTLHRRRESTPPPPAPQLPPQLANLLVESPAPAPASHEVVLALGSNLGDSQQILARAVAALGEAPGLTVVAVSPLVLTRPVLAPGQQSQANYLNAVVLAQTTMAPEEVLALTQSIERQFGRRRVERWGPRTLDIDLIDYQGQRIQTPTLTVPHPRAAQRAFVLYPWSLLRPNGRFAGHRLTDLAAQAPDIGGILNVVERWLPTDEPKPAPPVPSRAAAHRAAPPVTIRGNRVRLAEVEGDSIFQRLLHREEVRTRVDELRTTKRFSSTPPRRRRQPVETPPPVALPVETPPAPEFPPQRAADLPELPNWRFSQDSEGVRIVDSVTSEERPAPPPTRRRVIRPSPTGMIPLPDHGVRIFDDEEGTE</sequence>
<keyword evidence="5" id="KW-0547">Nucleotide-binding</keyword>
<keyword evidence="6" id="KW-0418">Kinase</keyword>
<dbReference type="AlphaFoldDB" id="A0AAU7V7K9"/>
<dbReference type="Pfam" id="PF02152">
    <property type="entry name" value="FolB"/>
    <property type="match status" value="1"/>
</dbReference>
<comment type="catalytic activity">
    <reaction evidence="1">
        <text>6-hydroxymethyl-7,8-dihydropterin + ATP = (7,8-dihydropterin-6-yl)methyl diphosphate + AMP + H(+)</text>
        <dbReference type="Rhea" id="RHEA:11412"/>
        <dbReference type="ChEBI" id="CHEBI:15378"/>
        <dbReference type="ChEBI" id="CHEBI:30616"/>
        <dbReference type="ChEBI" id="CHEBI:44841"/>
        <dbReference type="ChEBI" id="CHEBI:72950"/>
        <dbReference type="ChEBI" id="CHEBI:456215"/>
        <dbReference type="EC" id="2.7.6.3"/>
    </reaction>
</comment>
<keyword evidence="7" id="KW-0067">ATP-binding</keyword>
<feature type="compositionally biased region" description="Pro residues" evidence="10">
    <location>
        <begin position="393"/>
        <end position="411"/>
    </location>
</feature>
<evidence type="ECO:0000256" key="6">
    <source>
        <dbReference type="ARBA" id="ARBA00022777"/>
    </source>
</evidence>
<organism evidence="12">
    <name type="scientific">Scrofimicrobium appendicitidis</name>
    <dbReference type="NCBI Taxonomy" id="3079930"/>
    <lineage>
        <taxon>Bacteria</taxon>
        <taxon>Bacillati</taxon>
        <taxon>Actinomycetota</taxon>
        <taxon>Actinomycetes</taxon>
        <taxon>Actinomycetales</taxon>
        <taxon>Actinomycetaceae</taxon>
        <taxon>Scrofimicrobium</taxon>
    </lineage>
</organism>
<accession>A0AAU7V7K9</accession>
<feature type="region of interest" description="Disordered" evidence="10">
    <location>
        <begin position="375"/>
        <end position="480"/>
    </location>
</feature>
<evidence type="ECO:0000256" key="7">
    <source>
        <dbReference type="ARBA" id="ARBA00022840"/>
    </source>
</evidence>
<comment type="pathway">
    <text evidence="2">Cofactor biosynthesis; tetrahydrofolate biosynthesis; 2-amino-4-hydroxy-6-hydroxymethyl-7,8-dihydropteridine diphosphate from 7,8-dihydroneopterin triphosphate: step 4/4.</text>
</comment>
<gene>
    <name evidence="12" type="primary">folK</name>
    <name evidence="12" type="ORF">SAC06_09175</name>
</gene>
<evidence type="ECO:0000256" key="9">
    <source>
        <dbReference type="RuleBase" id="RU362079"/>
    </source>
</evidence>
<evidence type="ECO:0000256" key="3">
    <source>
        <dbReference type="ARBA" id="ARBA00009640"/>
    </source>
</evidence>
<evidence type="ECO:0000259" key="11">
    <source>
        <dbReference type="PROSITE" id="PS00794"/>
    </source>
</evidence>
<reference evidence="12" key="1">
    <citation type="submission" date="2023-11" db="EMBL/GenBank/DDBJ databases">
        <title>Scrofimicrobium hongkongense sp. nov., isolated from a patient with peritonitis.</title>
        <authorList>
            <person name="Lao H.Y."/>
            <person name="Wong A.Y.P."/>
            <person name="Ng T.L."/>
            <person name="Wong R.Y.L."/>
            <person name="Yau M.C.Y."/>
            <person name="Lam J.Y.W."/>
            <person name="Siu G.K.H."/>
        </authorList>
    </citation>
    <scope>NUCLEOTIDE SEQUENCE</scope>
    <source>
        <strain evidence="12">R131</strain>
    </source>
</reference>
<dbReference type="InterPro" id="IPR006156">
    <property type="entry name" value="Dihydroneopterin_aldolase"/>
</dbReference>
<dbReference type="GO" id="GO:0005524">
    <property type="term" value="F:ATP binding"/>
    <property type="evidence" value="ECO:0007669"/>
    <property type="project" value="UniProtKB-KW"/>
</dbReference>